<dbReference type="Pfam" id="PF01263">
    <property type="entry name" value="Aldose_epim"/>
    <property type="match status" value="1"/>
</dbReference>
<dbReference type="PANTHER" id="PTHR10091:SF0">
    <property type="entry name" value="GALACTOSE MUTAROTASE"/>
    <property type="match status" value="1"/>
</dbReference>
<name>A0ABU9YKV9_9PROT</name>
<protein>
    <submittedName>
        <fullName evidence="4">Aldose epimerase family protein</fullName>
        <ecNumber evidence="4">5.1.3.-</ecNumber>
    </submittedName>
</protein>
<proteinExistence type="inferred from homology"/>
<dbReference type="InterPro" id="IPR047215">
    <property type="entry name" value="Galactose_mutarotase-like"/>
</dbReference>
<keyword evidence="2 4" id="KW-0413">Isomerase</keyword>
<reference evidence="4 5" key="1">
    <citation type="submission" date="2024-03" db="EMBL/GenBank/DDBJ databases">
        <title>High-quality draft genome sequencing of Tistrella sp. BH-R2-4.</title>
        <authorList>
            <person name="Dong C."/>
        </authorList>
    </citation>
    <scope>NUCLEOTIDE SEQUENCE [LARGE SCALE GENOMIC DNA]</scope>
    <source>
        <strain evidence="4 5">BH-R2-4</strain>
    </source>
</reference>
<dbReference type="EC" id="5.1.3.-" evidence="4"/>
<accession>A0ABU9YKV9</accession>
<dbReference type="EMBL" id="JBBKTW010000005">
    <property type="protein sequence ID" value="MEN2989408.1"/>
    <property type="molecule type" value="Genomic_DNA"/>
</dbReference>
<organism evidence="4 5">
    <name type="scientific">Tistrella arctica</name>
    <dbReference type="NCBI Taxonomy" id="3133430"/>
    <lineage>
        <taxon>Bacteria</taxon>
        <taxon>Pseudomonadati</taxon>
        <taxon>Pseudomonadota</taxon>
        <taxon>Alphaproteobacteria</taxon>
        <taxon>Geminicoccales</taxon>
        <taxon>Geminicoccaceae</taxon>
        <taxon>Tistrella</taxon>
    </lineage>
</organism>
<dbReference type="Proteomes" id="UP001413721">
    <property type="component" value="Unassembled WGS sequence"/>
</dbReference>
<comment type="similarity">
    <text evidence="1">Belongs to the aldose epimerase family.</text>
</comment>
<dbReference type="RefSeq" id="WP_345937563.1">
    <property type="nucleotide sequence ID" value="NZ_JBBKTW010000005.1"/>
</dbReference>
<dbReference type="InterPro" id="IPR008183">
    <property type="entry name" value="Aldose_1/G6P_1-epimerase"/>
</dbReference>
<dbReference type="PANTHER" id="PTHR10091">
    <property type="entry name" value="ALDOSE-1-EPIMERASE"/>
    <property type="match status" value="1"/>
</dbReference>
<dbReference type="InterPro" id="IPR014718">
    <property type="entry name" value="GH-type_carb-bd"/>
</dbReference>
<dbReference type="GO" id="GO:0016853">
    <property type="term" value="F:isomerase activity"/>
    <property type="evidence" value="ECO:0007669"/>
    <property type="project" value="UniProtKB-KW"/>
</dbReference>
<gene>
    <name evidence="4" type="ORF">WG926_13925</name>
</gene>
<evidence type="ECO:0000256" key="3">
    <source>
        <dbReference type="ARBA" id="ARBA00023277"/>
    </source>
</evidence>
<keyword evidence="5" id="KW-1185">Reference proteome</keyword>
<keyword evidence="3" id="KW-0119">Carbohydrate metabolism</keyword>
<dbReference type="CDD" id="cd09019">
    <property type="entry name" value="galactose_mutarotase_like"/>
    <property type="match status" value="1"/>
</dbReference>
<comment type="caution">
    <text evidence="4">The sequence shown here is derived from an EMBL/GenBank/DDBJ whole genome shotgun (WGS) entry which is preliminary data.</text>
</comment>
<dbReference type="InterPro" id="IPR011013">
    <property type="entry name" value="Gal_mutarotase_sf_dom"/>
</dbReference>
<evidence type="ECO:0000313" key="5">
    <source>
        <dbReference type="Proteomes" id="UP001413721"/>
    </source>
</evidence>
<sequence>MTTDTRTREPERRFMLDGGDGGLRAVIAEGGARLISLTMPDGQGGRVDVVHGTRGHDPVTAGCTVDIHAGTICGRYANRIAGARCPIDGHMVVLAANEGATSLHGGPEGFGQRRWRGGTLPGGSLSCGALSCGAGFRLESPAGDQGFPGRLAVEAVYRLAGMRLSLEITAITDAPTVVNLSQHVYWNLAGSGTITGHDLAIAAAYYLAVDAALLPVGAPQPVAGTRFDFQAPRRLDRSVDHNFCRTAGRGPLQAVARLSDPGSGRAMTLFTTEPGLQVYTADHFHAGLAGADGPLRRHGGVALEPQAFPNSPNRPDFPSTLLRPGMVYRHDIAWDFSGPPLMSRP</sequence>
<dbReference type="Gene3D" id="2.70.98.10">
    <property type="match status" value="1"/>
</dbReference>
<evidence type="ECO:0000256" key="2">
    <source>
        <dbReference type="ARBA" id="ARBA00023235"/>
    </source>
</evidence>
<dbReference type="SUPFAM" id="SSF74650">
    <property type="entry name" value="Galactose mutarotase-like"/>
    <property type="match status" value="1"/>
</dbReference>
<evidence type="ECO:0000256" key="1">
    <source>
        <dbReference type="ARBA" id="ARBA00006206"/>
    </source>
</evidence>
<evidence type="ECO:0000313" key="4">
    <source>
        <dbReference type="EMBL" id="MEN2989408.1"/>
    </source>
</evidence>